<evidence type="ECO:0000259" key="2">
    <source>
        <dbReference type="PROSITE" id="PS50110"/>
    </source>
</evidence>
<dbReference type="EMBL" id="JAMZEL010000006">
    <property type="protein sequence ID" value="MCP1384045.1"/>
    <property type="molecule type" value="Genomic_DNA"/>
</dbReference>
<dbReference type="RefSeq" id="WP_253529281.1">
    <property type="nucleotide sequence ID" value="NZ_JAMZEL010000006.1"/>
</dbReference>
<dbReference type="Pfam" id="PF00072">
    <property type="entry name" value="Response_reg"/>
    <property type="match status" value="1"/>
</dbReference>
<gene>
    <name evidence="3" type="ORF">NCI00_16480</name>
</gene>
<accession>A0ABT1FQI7</accession>
<protein>
    <submittedName>
        <fullName evidence="3">Response regulator</fullName>
    </submittedName>
</protein>
<evidence type="ECO:0000256" key="1">
    <source>
        <dbReference type="PROSITE-ProRule" id="PRU00169"/>
    </source>
</evidence>
<organism evidence="3 4">
    <name type="scientific">Runella salmonicolor</name>
    <dbReference type="NCBI Taxonomy" id="2950278"/>
    <lineage>
        <taxon>Bacteria</taxon>
        <taxon>Pseudomonadati</taxon>
        <taxon>Bacteroidota</taxon>
        <taxon>Cytophagia</taxon>
        <taxon>Cytophagales</taxon>
        <taxon>Spirosomataceae</taxon>
        <taxon>Runella</taxon>
    </lineage>
</organism>
<dbReference type="InterPro" id="IPR052893">
    <property type="entry name" value="TCS_response_regulator"/>
</dbReference>
<reference evidence="3 4" key="1">
    <citation type="submission" date="2022-06" db="EMBL/GenBank/DDBJ databases">
        <title>Runella sp. S5 genome sequencing.</title>
        <authorList>
            <person name="Park S."/>
        </authorList>
    </citation>
    <scope>NUCLEOTIDE SEQUENCE [LARGE SCALE GENOMIC DNA]</scope>
    <source>
        <strain evidence="3 4">S5</strain>
    </source>
</reference>
<dbReference type="PANTHER" id="PTHR44520">
    <property type="entry name" value="RESPONSE REGULATOR RCP1-RELATED"/>
    <property type="match status" value="1"/>
</dbReference>
<dbReference type="InterPro" id="IPR011006">
    <property type="entry name" value="CheY-like_superfamily"/>
</dbReference>
<dbReference type="PROSITE" id="PS50110">
    <property type="entry name" value="RESPONSE_REGULATORY"/>
    <property type="match status" value="1"/>
</dbReference>
<dbReference type="SMART" id="SM00448">
    <property type="entry name" value="REC"/>
    <property type="match status" value="1"/>
</dbReference>
<evidence type="ECO:0000313" key="4">
    <source>
        <dbReference type="Proteomes" id="UP001204772"/>
    </source>
</evidence>
<dbReference type="InterPro" id="IPR001789">
    <property type="entry name" value="Sig_transdc_resp-reg_receiver"/>
</dbReference>
<dbReference type="Proteomes" id="UP001204772">
    <property type="component" value="Unassembled WGS sequence"/>
</dbReference>
<keyword evidence="4" id="KW-1185">Reference proteome</keyword>
<name>A0ABT1FQI7_9BACT</name>
<sequence length="150" mass="17560">MTTLPLRLLLADDDADDRLFFREALDQIPVSVELTTVTNGQQLIEWLQEHQSNLPHLIFLDLNMPRKNGHECLTEMKLTPQWQSVPVIIFSTSIYPVQVDELYHKGAQYYIQKPTDFKKLTQVIEQLLLMPEEQRQVQPAKKDFILCRAR</sequence>
<dbReference type="PANTHER" id="PTHR44520:SF2">
    <property type="entry name" value="RESPONSE REGULATOR RCP1"/>
    <property type="match status" value="1"/>
</dbReference>
<feature type="domain" description="Response regulatory" evidence="2">
    <location>
        <begin position="7"/>
        <end position="128"/>
    </location>
</feature>
<comment type="caution">
    <text evidence="3">The sequence shown here is derived from an EMBL/GenBank/DDBJ whole genome shotgun (WGS) entry which is preliminary data.</text>
</comment>
<dbReference type="SUPFAM" id="SSF52172">
    <property type="entry name" value="CheY-like"/>
    <property type="match status" value="1"/>
</dbReference>
<keyword evidence="1" id="KW-0597">Phosphoprotein</keyword>
<feature type="modified residue" description="4-aspartylphosphate" evidence="1">
    <location>
        <position position="61"/>
    </location>
</feature>
<proteinExistence type="predicted"/>
<evidence type="ECO:0000313" key="3">
    <source>
        <dbReference type="EMBL" id="MCP1384045.1"/>
    </source>
</evidence>
<dbReference type="Gene3D" id="3.40.50.2300">
    <property type="match status" value="1"/>
</dbReference>